<reference evidence="1 2" key="1">
    <citation type="submission" date="2024-05" db="EMBL/GenBank/DDBJ databases">
        <title>A high-quality chromosomal-level genome assembly of Topmouth culter (Culter alburnus).</title>
        <authorList>
            <person name="Zhao H."/>
        </authorList>
    </citation>
    <scope>NUCLEOTIDE SEQUENCE [LARGE SCALE GENOMIC DNA]</scope>
    <source>
        <strain evidence="1">CATC2023</strain>
        <tissue evidence="1">Muscle</tissue>
    </source>
</reference>
<evidence type="ECO:0000313" key="2">
    <source>
        <dbReference type="Proteomes" id="UP001479290"/>
    </source>
</evidence>
<keyword evidence="2" id="KW-1185">Reference proteome</keyword>
<name>A0AAW1ZJI3_CULAL</name>
<accession>A0AAW1ZJI3</accession>
<proteinExistence type="predicted"/>
<dbReference type="EMBL" id="JAWDJR010000016">
    <property type="protein sequence ID" value="KAK9961536.1"/>
    <property type="molecule type" value="Genomic_DNA"/>
</dbReference>
<evidence type="ECO:0000313" key="1">
    <source>
        <dbReference type="EMBL" id="KAK9961536.1"/>
    </source>
</evidence>
<dbReference type="Proteomes" id="UP001479290">
    <property type="component" value="Unassembled WGS sequence"/>
</dbReference>
<gene>
    <name evidence="1" type="ORF">ABG768_009319</name>
</gene>
<protein>
    <submittedName>
        <fullName evidence="1">Uncharacterized protein</fullName>
    </submittedName>
</protein>
<organism evidence="1 2">
    <name type="scientific">Culter alburnus</name>
    <name type="common">Topmouth culter</name>
    <dbReference type="NCBI Taxonomy" id="194366"/>
    <lineage>
        <taxon>Eukaryota</taxon>
        <taxon>Metazoa</taxon>
        <taxon>Chordata</taxon>
        <taxon>Craniata</taxon>
        <taxon>Vertebrata</taxon>
        <taxon>Euteleostomi</taxon>
        <taxon>Actinopterygii</taxon>
        <taxon>Neopterygii</taxon>
        <taxon>Teleostei</taxon>
        <taxon>Ostariophysi</taxon>
        <taxon>Cypriniformes</taxon>
        <taxon>Xenocyprididae</taxon>
        <taxon>Xenocypridinae</taxon>
        <taxon>Culter</taxon>
    </lineage>
</organism>
<dbReference type="AlphaFoldDB" id="A0AAW1ZJI3"/>
<sequence length="66" mass="6769">MCASPGAVGIMREEWTRAGVDAPPPPPVFVQVHGGVLIATSTPTPYVNICLPPGSTQVKGSQTQAP</sequence>
<feature type="non-terminal residue" evidence="1">
    <location>
        <position position="66"/>
    </location>
</feature>
<comment type="caution">
    <text evidence="1">The sequence shown here is derived from an EMBL/GenBank/DDBJ whole genome shotgun (WGS) entry which is preliminary data.</text>
</comment>